<name>A0A318M5Z4_9PSEU</name>
<dbReference type="PANTHER" id="PTHR39335:SF1">
    <property type="entry name" value="BLL4220 PROTEIN"/>
    <property type="match status" value="1"/>
</dbReference>
<dbReference type="GO" id="GO:0043448">
    <property type="term" value="P:alkane catabolic process"/>
    <property type="evidence" value="ECO:0007669"/>
    <property type="project" value="TreeGrafter"/>
</dbReference>
<gene>
    <name evidence="1" type="ORF">BA062_23710</name>
</gene>
<accession>A0A318M5Z4</accession>
<dbReference type="PANTHER" id="PTHR39335">
    <property type="entry name" value="BLL4220 PROTEIN"/>
    <property type="match status" value="1"/>
</dbReference>
<evidence type="ECO:0000313" key="2">
    <source>
        <dbReference type="Proteomes" id="UP000247892"/>
    </source>
</evidence>
<proteinExistence type="predicted"/>
<dbReference type="InterPro" id="IPR005297">
    <property type="entry name" value="Lipoprotein_repeat"/>
</dbReference>
<organism evidence="1 2">
    <name type="scientific">Prauserella flavalba</name>
    <dbReference type="NCBI Taxonomy" id="1477506"/>
    <lineage>
        <taxon>Bacteria</taxon>
        <taxon>Bacillati</taxon>
        <taxon>Actinomycetota</taxon>
        <taxon>Actinomycetes</taxon>
        <taxon>Pseudonocardiales</taxon>
        <taxon>Pseudonocardiaceae</taxon>
        <taxon>Prauserella</taxon>
    </lineage>
</organism>
<comment type="caution">
    <text evidence="1">The sequence shown here is derived from an EMBL/GenBank/DDBJ whole genome shotgun (WGS) entry which is preliminary data.</text>
</comment>
<dbReference type="Proteomes" id="UP000247892">
    <property type="component" value="Unassembled WGS sequence"/>
</dbReference>
<evidence type="ECO:0000313" key="1">
    <source>
        <dbReference type="EMBL" id="PXY28898.1"/>
    </source>
</evidence>
<sequence>MTVYLFEKDGPGTSRCDGACARVWPPLLTKGEPRAGGDADEALLGTTKRGDGSAQVTYDGHPLYRFVKDSAPGDVNGNEVEGFGAEWYAVTPAGGKPQEETGQNNGY</sequence>
<dbReference type="EMBL" id="MASU01000009">
    <property type="protein sequence ID" value="PXY28898.1"/>
    <property type="molecule type" value="Genomic_DNA"/>
</dbReference>
<dbReference type="Pfam" id="PF03640">
    <property type="entry name" value="Lipoprotein_15"/>
    <property type="match status" value="2"/>
</dbReference>
<reference evidence="1 2" key="1">
    <citation type="submission" date="2016-07" db="EMBL/GenBank/DDBJ databases">
        <title>Draft genome sequence of Prauserella sp. YIM 121212, isolated from alkaline soil.</title>
        <authorList>
            <person name="Ruckert C."/>
            <person name="Albersmeier A."/>
            <person name="Jiang C.-L."/>
            <person name="Jiang Y."/>
            <person name="Kalinowski J."/>
            <person name="Schneider O."/>
            <person name="Winkler A."/>
            <person name="Zotchev S.B."/>
        </authorList>
    </citation>
    <scope>NUCLEOTIDE SEQUENCE [LARGE SCALE GENOMIC DNA]</scope>
    <source>
        <strain evidence="1 2">YIM 121212</strain>
    </source>
</reference>
<evidence type="ECO:0008006" key="3">
    <source>
        <dbReference type="Google" id="ProtNLM"/>
    </source>
</evidence>
<keyword evidence="2" id="KW-1185">Reference proteome</keyword>
<dbReference type="AlphaFoldDB" id="A0A318M5Z4"/>
<protein>
    <recommendedName>
        <fullName evidence="3">Lipoprotein with Yx(FWY)xxD motif</fullName>
    </recommendedName>
</protein>